<evidence type="ECO:0000256" key="6">
    <source>
        <dbReference type="ARBA" id="ARBA00023136"/>
    </source>
</evidence>
<dbReference type="EMBL" id="JBHTCA010000004">
    <property type="protein sequence ID" value="MFC7408824.1"/>
    <property type="molecule type" value="Genomic_DNA"/>
</dbReference>
<evidence type="ECO:0000256" key="9">
    <source>
        <dbReference type="ARBA" id="ARBA00040743"/>
    </source>
</evidence>
<evidence type="ECO:0000256" key="4">
    <source>
        <dbReference type="ARBA" id="ARBA00022692"/>
    </source>
</evidence>
<evidence type="ECO:0000256" key="1">
    <source>
        <dbReference type="ARBA" id="ARBA00004382"/>
    </source>
</evidence>
<accession>A0ABW2QI67</accession>
<reference evidence="15" key="1">
    <citation type="journal article" date="2019" name="Int. J. Syst. Evol. Microbiol.">
        <title>The Global Catalogue of Microorganisms (GCM) 10K type strain sequencing project: providing services to taxonomists for standard genome sequencing and annotation.</title>
        <authorList>
            <consortium name="The Broad Institute Genomics Platform"/>
            <consortium name="The Broad Institute Genome Sequencing Center for Infectious Disease"/>
            <person name="Wu L."/>
            <person name="Ma J."/>
        </authorList>
    </citation>
    <scope>NUCLEOTIDE SEQUENCE [LARGE SCALE GENOMIC DNA]</scope>
    <source>
        <strain evidence="15">CGMCC 1.12371</strain>
    </source>
</reference>
<evidence type="ECO:0000256" key="5">
    <source>
        <dbReference type="ARBA" id="ARBA00022989"/>
    </source>
</evidence>
<keyword evidence="15" id="KW-1185">Reference proteome</keyword>
<evidence type="ECO:0000313" key="15">
    <source>
        <dbReference type="Proteomes" id="UP001596501"/>
    </source>
</evidence>
<dbReference type="Gene3D" id="1.10.4030.10">
    <property type="entry name" value="Porin chaperone SurA, peptide-binding domain"/>
    <property type="match status" value="1"/>
</dbReference>
<dbReference type="SUPFAM" id="SSF109998">
    <property type="entry name" value="Triger factor/SurA peptide-binding domain-like"/>
    <property type="match status" value="1"/>
</dbReference>
<evidence type="ECO:0000256" key="11">
    <source>
        <dbReference type="PROSITE-ProRule" id="PRU00278"/>
    </source>
</evidence>
<comment type="similarity">
    <text evidence="8">Belongs to the PpiD chaperone family.</text>
</comment>
<sequence>MFDSIRNHKKYLMGFLMILIIPSFVLFGIEGYSRFNEGGQRVAQVAGQDITQQEWDAWHQRYAENVLASSPTLDRRLLDTEAARYNSLRRLVDERLLALASQKDRLLTSDARLAQQLQQDPVVASLRKPDGTLDMSQYRQLLSTQGMTPEMFESGLRAELSRRQVLQGLRASGFVSPAVSKAMGDAYFERREIQWRRLSPRDFESRVQVTDADVAEFYNANKTMFQSTEQADVEYVVLDLDAVANGITLAEADLKAYYEQNLARLSGGEQRRASHILLTVASGASADDKAKIKAKAQALREQLRATPAKFAELARTESQDPGSARNGGDLDYFARGAMVKSFEDAAFALEKGQISDVVESEFGFHIIQVTDIKSPPKRSFESMRAELEPELKKQQAQRKFAEVAEQFSNLVYEQADSLTPAADKLKLKVVTVKGLTREGRPGVLSNPKLLEALFATDSVQKKRNTEAVELGANQLAAARVMQYAPAATQPLEAVATQVRARLVAERAAALAKADGEAKLAAWRAQPGDAQLPAAITVSRDSSEGLPLKVLTAVLSADLASGPAWLGLDEGPAGYVIAKVVKSVPRTAPAAEVARQEANELAELWVGAEAAAYMAHLKAKYKAEISVPEPKVNASGS</sequence>
<feature type="domain" description="PpiC" evidence="13">
    <location>
        <begin position="268"/>
        <end position="371"/>
    </location>
</feature>
<name>A0ABW2QI67_9BURK</name>
<keyword evidence="3" id="KW-0997">Cell inner membrane</keyword>
<feature type="transmembrane region" description="Helical" evidence="12">
    <location>
        <begin position="12"/>
        <end position="32"/>
    </location>
</feature>
<keyword evidence="4 12" id="KW-0812">Transmembrane</keyword>
<evidence type="ECO:0000256" key="8">
    <source>
        <dbReference type="ARBA" id="ARBA00038408"/>
    </source>
</evidence>
<comment type="subcellular location">
    <subcellularLocation>
        <location evidence="1">Cell inner membrane</location>
        <topology evidence="1">Single-pass type II membrane protein</topology>
        <orientation evidence="1">Periplasmic side</orientation>
    </subcellularLocation>
</comment>
<dbReference type="SUPFAM" id="SSF54534">
    <property type="entry name" value="FKBP-like"/>
    <property type="match status" value="1"/>
</dbReference>
<proteinExistence type="inferred from homology"/>
<keyword evidence="11" id="KW-0413">Isomerase</keyword>
<evidence type="ECO:0000256" key="10">
    <source>
        <dbReference type="ARBA" id="ARBA00042775"/>
    </source>
</evidence>
<dbReference type="InterPro" id="IPR052029">
    <property type="entry name" value="PpiD_chaperone"/>
</dbReference>
<comment type="caution">
    <text evidence="14">The sequence shown here is derived from an EMBL/GenBank/DDBJ whole genome shotgun (WGS) entry which is preliminary data.</text>
</comment>
<dbReference type="RefSeq" id="WP_382221675.1">
    <property type="nucleotide sequence ID" value="NZ_JBHTCA010000004.1"/>
</dbReference>
<dbReference type="InterPro" id="IPR000297">
    <property type="entry name" value="PPIase_PpiC"/>
</dbReference>
<keyword evidence="7" id="KW-0143">Chaperone</keyword>
<dbReference type="InterPro" id="IPR027304">
    <property type="entry name" value="Trigger_fact/SurA_dom_sf"/>
</dbReference>
<dbReference type="Gene3D" id="3.10.50.40">
    <property type="match status" value="1"/>
</dbReference>
<dbReference type="Pfam" id="PF13624">
    <property type="entry name" value="SurA_N_3"/>
    <property type="match status" value="1"/>
</dbReference>
<dbReference type="InterPro" id="IPR046357">
    <property type="entry name" value="PPIase_dom_sf"/>
</dbReference>
<evidence type="ECO:0000256" key="2">
    <source>
        <dbReference type="ARBA" id="ARBA00022475"/>
    </source>
</evidence>
<dbReference type="PANTHER" id="PTHR47529:SF1">
    <property type="entry name" value="PERIPLASMIC CHAPERONE PPID"/>
    <property type="match status" value="1"/>
</dbReference>
<dbReference type="Proteomes" id="UP001596501">
    <property type="component" value="Unassembled WGS sequence"/>
</dbReference>
<keyword evidence="2" id="KW-1003">Cell membrane</keyword>
<keyword evidence="6 12" id="KW-0472">Membrane</keyword>
<evidence type="ECO:0000259" key="13">
    <source>
        <dbReference type="PROSITE" id="PS50198"/>
    </source>
</evidence>
<evidence type="ECO:0000256" key="12">
    <source>
        <dbReference type="SAM" id="Phobius"/>
    </source>
</evidence>
<evidence type="ECO:0000313" key="14">
    <source>
        <dbReference type="EMBL" id="MFC7408824.1"/>
    </source>
</evidence>
<evidence type="ECO:0000256" key="7">
    <source>
        <dbReference type="ARBA" id="ARBA00023186"/>
    </source>
</evidence>
<protein>
    <recommendedName>
        <fullName evidence="9">Periplasmic chaperone PpiD</fullName>
    </recommendedName>
    <alternativeName>
        <fullName evidence="10">Periplasmic folding chaperone</fullName>
    </alternativeName>
</protein>
<dbReference type="Pfam" id="PF13616">
    <property type="entry name" value="Rotamase_3"/>
    <property type="match status" value="1"/>
</dbReference>
<dbReference type="PROSITE" id="PS50198">
    <property type="entry name" value="PPIC_PPIASE_2"/>
    <property type="match status" value="1"/>
</dbReference>
<keyword evidence="5 12" id="KW-1133">Transmembrane helix</keyword>
<keyword evidence="11" id="KW-0697">Rotamase</keyword>
<gene>
    <name evidence="14" type="ORF">ACFQPB_08125</name>
</gene>
<organism evidence="14 15">
    <name type="scientific">Hydrogenophaga atypica</name>
    <dbReference type="NCBI Taxonomy" id="249409"/>
    <lineage>
        <taxon>Bacteria</taxon>
        <taxon>Pseudomonadati</taxon>
        <taxon>Pseudomonadota</taxon>
        <taxon>Betaproteobacteria</taxon>
        <taxon>Burkholderiales</taxon>
        <taxon>Comamonadaceae</taxon>
        <taxon>Hydrogenophaga</taxon>
    </lineage>
</organism>
<evidence type="ECO:0000256" key="3">
    <source>
        <dbReference type="ARBA" id="ARBA00022519"/>
    </source>
</evidence>
<dbReference type="PANTHER" id="PTHR47529">
    <property type="entry name" value="PEPTIDYL-PROLYL CIS-TRANS ISOMERASE D"/>
    <property type="match status" value="1"/>
</dbReference>